<dbReference type="InterPro" id="IPR011856">
    <property type="entry name" value="tRNA_endonuc-like_dom_sf"/>
</dbReference>
<proteinExistence type="predicted"/>
<gene>
    <name evidence="1" type="ORF">SAMN05444159_2051</name>
</gene>
<evidence type="ECO:0000313" key="1">
    <source>
        <dbReference type="EMBL" id="SHJ97186.1"/>
    </source>
</evidence>
<dbReference type="OrthoDB" id="570199at2"/>
<dbReference type="EMBL" id="LT670844">
    <property type="protein sequence ID" value="SHJ97186.1"/>
    <property type="molecule type" value="Genomic_DNA"/>
</dbReference>
<evidence type="ECO:0008006" key="3">
    <source>
        <dbReference type="Google" id="ProtNLM"/>
    </source>
</evidence>
<sequence>MEAEIQALVHLHPAALPIAEIDPMFVGAVAVCREMQLGKAGRVDNFLVTPSGLPVLVECKLWRNPEARREVVGQILDYAKVLSRWSFSDLQREVGSRTGLGPNALLELVRAADPNVGEIQFTDAVTANLRRGRFLLLILGDGVREDVEAIASYLQAHAGLHFTFGLVEFPIYRLPSGERLVAPRVVTRTTSIVRNVVTAPEGYIVQEPSEAAAEADADADPDRAAQAATHQAFWKEFLDHHLHLDDRTQDIPKPARQGYLAFMLPAPQGSSWLAVYRDLHKGEVGVFLSASQNSPGESAMNAILADWNIIGPSLNGTARLTEDRYNRKRIIDSKTVGNLKDPAVRKEAFDWLAERVNTFVNVLRPRVRDAVADQSVPRD</sequence>
<dbReference type="AlphaFoldDB" id="A0A1M6NNK9"/>
<dbReference type="GO" id="GO:0003676">
    <property type="term" value="F:nucleic acid binding"/>
    <property type="evidence" value="ECO:0007669"/>
    <property type="project" value="InterPro"/>
</dbReference>
<name>A0A1M6NNK9_9BRAD</name>
<dbReference type="Proteomes" id="UP000189935">
    <property type="component" value="Chromosome I"/>
</dbReference>
<dbReference type="Gene3D" id="3.40.1350.10">
    <property type="match status" value="1"/>
</dbReference>
<evidence type="ECO:0000313" key="2">
    <source>
        <dbReference type="Proteomes" id="UP000189935"/>
    </source>
</evidence>
<accession>A0A1M6NNK9</accession>
<protein>
    <recommendedName>
        <fullName evidence="3">DUF4268 domain-containing protein</fullName>
    </recommendedName>
</protein>
<organism evidence="1 2">
    <name type="scientific">Bradyrhizobium lablabi</name>
    <dbReference type="NCBI Taxonomy" id="722472"/>
    <lineage>
        <taxon>Bacteria</taxon>
        <taxon>Pseudomonadati</taxon>
        <taxon>Pseudomonadota</taxon>
        <taxon>Alphaproteobacteria</taxon>
        <taxon>Hyphomicrobiales</taxon>
        <taxon>Nitrobacteraceae</taxon>
        <taxon>Bradyrhizobium</taxon>
    </lineage>
</organism>
<reference evidence="1 2" key="1">
    <citation type="submission" date="2016-11" db="EMBL/GenBank/DDBJ databases">
        <authorList>
            <person name="Jaros S."/>
            <person name="Januszkiewicz K."/>
            <person name="Wedrychowicz H."/>
        </authorList>
    </citation>
    <scope>NUCLEOTIDE SEQUENCE [LARGE SCALE GENOMIC DNA]</scope>
    <source>
        <strain evidence="1 2">GAS499</strain>
    </source>
</reference>